<evidence type="ECO:0000256" key="2">
    <source>
        <dbReference type="ARBA" id="ARBA00022729"/>
    </source>
</evidence>
<dbReference type="InterPro" id="IPR001611">
    <property type="entry name" value="Leu-rich_rpt"/>
</dbReference>
<dbReference type="PANTHER" id="PTHR24373:SF275">
    <property type="entry name" value="TIR DOMAIN-CONTAINING PROTEIN"/>
    <property type="match status" value="1"/>
</dbReference>
<proteinExistence type="predicted"/>
<keyword evidence="1" id="KW-0433">Leucine-rich repeat</keyword>
<dbReference type="SMART" id="SM00364">
    <property type="entry name" value="LRR_BAC"/>
    <property type="match status" value="10"/>
</dbReference>
<protein>
    <recommendedName>
        <fullName evidence="6">LRRCT domain-containing protein</fullName>
    </recommendedName>
</protein>
<dbReference type="InterPro" id="IPR003591">
    <property type="entry name" value="Leu-rich_rpt_typical-subtyp"/>
</dbReference>
<sequence length="1555" mass="175508">MWFKSKFKLTVLLFITILKEITGERECPPQEAILPCRCLVRGKEYQIWCSHSNLASVLEGLKSIGEHITTPIDELILENNYLPSLPGRSFASLKILRLMLRYNTLERVSNDWLAGLETSLMELFIVEPKLNSLPQMSIEPLKNLKAVTLRSKLLKRLPLFSGLPLLRYVQIESSSLIEITPSNFKDTPSLEKIHIQFCPRLNRLEANLFENLPKLDLINITHCGLNWIHPRTFSRLPALKELSLIGNKITDPGMIGRASRELPELEILRLDFNYIGTLNEATFVDMPAVKNIHLSNNVIGEIRKGAFHRLTSLKTLDLSKNMLRRIQRQSFLQPISLEELNLKHNDITDVIQFRSVLEDLPKLVYLDLSYNKLDSIPFGSLIGHSTLEQLNLGYNRLHHVDKEAFILMPALRELTLTNNSVIDNIRVPFWNLPALKGLDISKNYLRRLEHSFLDNIGMLRKADLSLNHLSFIDPESFLATPLLEHINISSNSLKMLHPATFRHLTQLYELDVSRNYLKNLVPGLPGNIEHLHLRQNEITKISAEDLLLPSLRLLDLSQNRIQSLEEGHLRSLGRLRKLYLKSNFLRHLAERSLDGLLQLEILDISDNRLSEINPISMRSISELKTLNIANNELTLIGPALLNNAKNLRKFNASQNQLAEILPGTFDANLSIEEIDLSKNLLVQFPETIYGLAKLKRLDLSRNRLKSLNATIISSLVNLREIKLSKNFIQILEADTFNHLKYLKTIFLDDNDIMLIESNAIKMLPVLKLIKLDKNKIEQLPTHAFNTLLSLQNIELQENNLRYMDTQAFHLVPQLLTLNLSYNEIFKMEDVGLKNLRSLELLDMSFNKITTMSPNLDDLEWLVELRLKNNFICEVEEGVFGNMPRLKVLDLRNNKLVSFPEVAVERLRENTAQLDVTGNPLDCSCDMLWLKSWLREASQTSPRCSDGTLLREMPLSPRDCPTERQRDRSFTGCNTELLNAPNFQNPQLLSKYATLRNFSLNGKNNVAPNPQESEYFYDDYIDYPFNATVVDPSGYLTEKIKNKDNFKNAEKIPIITKQAGGNATGNTPVLYAASSKKQKPDIPAKVTHSPSTSGFTFFGIPLPPLNLNNIFGKKGDQPSVQQAERKTAIMNNPRKDKRQPTPKAGERKPTLQFQVGRLQPPPPPIDLERERLRPHSMPALEGGFMPILPGYGGFKPIPDPSLLITSTISTTIVNHKLSEENIQIPFKEKPPEEQIVHPATVIQTENTLDKKNFNLELVSNKSSLSISADSTSVINNRNKKSQLVDGGVKINETKLESIENIQFFNKSELHHVEEYPIKKSPATLEKKISTPKPIVPTEETTNFPEPTTSTTTTTLRPNIEENTTKKKVVPTSPISQLESDVKEPELSGTETQIKVAEEKLSTTTVQSKIVTEETKIEANSLQNSSAGSLLSTLLVPGGNQAYFKPTAKSKITRVSSPHGGGSSAAAPHGAGSSAPLLSSLEVSDTIDYPPNIEKLSLEEVIMTSTEENKNDWYFQNYNKQNLEPFVAKIINDNSGYGIVGNKFVVGVLGIFVMVYG</sequence>
<evidence type="ECO:0000313" key="7">
    <source>
        <dbReference type="EMBL" id="CAH1108841.1"/>
    </source>
</evidence>
<evidence type="ECO:0000256" key="4">
    <source>
        <dbReference type="SAM" id="MobiDB-lite"/>
    </source>
</evidence>
<dbReference type="GO" id="GO:0031012">
    <property type="term" value="C:extracellular matrix"/>
    <property type="evidence" value="ECO:0007669"/>
    <property type="project" value="TreeGrafter"/>
</dbReference>
<feature type="signal peptide" evidence="5">
    <location>
        <begin position="1"/>
        <end position="23"/>
    </location>
</feature>
<name>A0A9P0CV68_9CUCU</name>
<feature type="chain" id="PRO_5040362057" description="LRRCT domain-containing protein" evidence="5">
    <location>
        <begin position="24"/>
        <end position="1555"/>
    </location>
</feature>
<dbReference type="InterPro" id="IPR032675">
    <property type="entry name" value="LRR_dom_sf"/>
</dbReference>
<reference evidence="7" key="1">
    <citation type="submission" date="2022-01" db="EMBL/GenBank/DDBJ databases">
        <authorList>
            <person name="King R."/>
        </authorList>
    </citation>
    <scope>NUCLEOTIDE SEQUENCE</scope>
</reference>
<feature type="region of interest" description="Disordered" evidence="4">
    <location>
        <begin position="1332"/>
        <end position="1385"/>
    </location>
</feature>
<feature type="compositionally biased region" description="Low complexity" evidence="4">
    <location>
        <begin position="1335"/>
        <end position="1353"/>
    </location>
</feature>
<evidence type="ECO:0000256" key="3">
    <source>
        <dbReference type="ARBA" id="ARBA00022737"/>
    </source>
</evidence>
<dbReference type="EMBL" id="OV651815">
    <property type="protein sequence ID" value="CAH1108841.1"/>
    <property type="molecule type" value="Genomic_DNA"/>
</dbReference>
<dbReference type="PRINTS" id="PR00019">
    <property type="entry name" value="LEURICHRPT"/>
</dbReference>
<evidence type="ECO:0000256" key="5">
    <source>
        <dbReference type="SAM" id="SignalP"/>
    </source>
</evidence>
<dbReference type="SMART" id="SM00082">
    <property type="entry name" value="LRRCT"/>
    <property type="match status" value="1"/>
</dbReference>
<dbReference type="SMART" id="SM00369">
    <property type="entry name" value="LRR_TYP"/>
    <property type="match status" value="24"/>
</dbReference>
<dbReference type="GO" id="GO:0005615">
    <property type="term" value="C:extracellular space"/>
    <property type="evidence" value="ECO:0007669"/>
    <property type="project" value="TreeGrafter"/>
</dbReference>
<keyword evidence="8" id="KW-1185">Reference proteome</keyword>
<gene>
    <name evidence="7" type="ORF">PSYICH_LOCUS8809</name>
</gene>
<dbReference type="SUPFAM" id="SSF52058">
    <property type="entry name" value="L domain-like"/>
    <property type="match status" value="4"/>
</dbReference>
<dbReference type="Gene3D" id="3.80.10.10">
    <property type="entry name" value="Ribonuclease Inhibitor"/>
    <property type="match status" value="7"/>
</dbReference>
<dbReference type="PROSITE" id="PS51450">
    <property type="entry name" value="LRR"/>
    <property type="match status" value="8"/>
</dbReference>
<evidence type="ECO:0000313" key="8">
    <source>
        <dbReference type="Proteomes" id="UP001153636"/>
    </source>
</evidence>
<dbReference type="SMART" id="SM00365">
    <property type="entry name" value="LRR_SD22"/>
    <property type="match status" value="9"/>
</dbReference>
<dbReference type="InterPro" id="IPR050328">
    <property type="entry name" value="Dev_Immune_Receptor"/>
</dbReference>
<keyword evidence="3" id="KW-0677">Repeat</keyword>
<feature type="domain" description="LRRCT" evidence="6">
    <location>
        <begin position="918"/>
        <end position="960"/>
    </location>
</feature>
<evidence type="ECO:0000259" key="6">
    <source>
        <dbReference type="SMART" id="SM00082"/>
    </source>
</evidence>
<dbReference type="InterPro" id="IPR000483">
    <property type="entry name" value="Cys-rich_flank_reg_C"/>
</dbReference>
<dbReference type="PANTHER" id="PTHR24373">
    <property type="entry name" value="SLIT RELATED LEUCINE-RICH REPEAT NEURONAL PROTEIN"/>
    <property type="match status" value="1"/>
</dbReference>
<accession>A0A9P0CV68</accession>
<dbReference type="Pfam" id="PF13516">
    <property type="entry name" value="LRR_6"/>
    <property type="match status" value="1"/>
</dbReference>
<feature type="region of interest" description="Disordered" evidence="4">
    <location>
        <begin position="1112"/>
        <end position="1162"/>
    </location>
</feature>
<dbReference type="Proteomes" id="UP001153636">
    <property type="component" value="Chromosome 3"/>
</dbReference>
<feature type="region of interest" description="Disordered" evidence="4">
    <location>
        <begin position="1450"/>
        <end position="1469"/>
    </location>
</feature>
<organism evidence="7 8">
    <name type="scientific">Psylliodes chrysocephalus</name>
    <dbReference type="NCBI Taxonomy" id="3402493"/>
    <lineage>
        <taxon>Eukaryota</taxon>
        <taxon>Metazoa</taxon>
        <taxon>Ecdysozoa</taxon>
        <taxon>Arthropoda</taxon>
        <taxon>Hexapoda</taxon>
        <taxon>Insecta</taxon>
        <taxon>Pterygota</taxon>
        <taxon>Neoptera</taxon>
        <taxon>Endopterygota</taxon>
        <taxon>Coleoptera</taxon>
        <taxon>Polyphaga</taxon>
        <taxon>Cucujiformia</taxon>
        <taxon>Chrysomeloidea</taxon>
        <taxon>Chrysomelidae</taxon>
        <taxon>Galerucinae</taxon>
        <taxon>Alticini</taxon>
        <taxon>Psylliodes</taxon>
    </lineage>
</organism>
<keyword evidence="2 5" id="KW-0732">Signal</keyword>
<evidence type="ECO:0000256" key="1">
    <source>
        <dbReference type="ARBA" id="ARBA00022614"/>
    </source>
</evidence>
<dbReference type="OrthoDB" id="8195690at2759"/>
<dbReference type="Pfam" id="PF13855">
    <property type="entry name" value="LRR_8"/>
    <property type="match status" value="8"/>
</dbReference>